<reference evidence="1 2" key="1">
    <citation type="journal article" date="1993" name="J. Dent. Res.">
        <title>The isolation and characterization of milleri group streptococci from dental periapical abscesses.</title>
        <authorList>
            <person name="Fisher L.E."/>
            <person name="Russell R.R."/>
        </authorList>
    </citation>
    <scope>NUCLEOTIDE SEQUENCE [LARGE SCALE GENOMIC DNA]</scope>
    <source>
        <strain evidence="1 2">OUP21</strain>
    </source>
</reference>
<dbReference type="EMBL" id="PVSZ01000020">
    <property type="protein sequence ID" value="PRT68799.1"/>
    <property type="molecule type" value="Genomic_DNA"/>
</dbReference>
<dbReference type="AlphaFoldDB" id="A0A2T0FYC1"/>
<gene>
    <name evidence="1" type="ORF">C6A27_09285</name>
</gene>
<organism evidence="1 2">
    <name type="scientific">Streptococcus anginosus</name>
    <dbReference type="NCBI Taxonomy" id="1328"/>
    <lineage>
        <taxon>Bacteria</taxon>
        <taxon>Bacillati</taxon>
        <taxon>Bacillota</taxon>
        <taxon>Bacilli</taxon>
        <taxon>Lactobacillales</taxon>
        <taxon>Streptococcaceae</taxon>
        <taxon>Streptococcus</taxon>
        <taxon>Streptococcus anginosus group</taxon>
    </lineage>
</organism>
<proteinExistence type="predicted"/>
<accession>A0A2T0FYC1</accession>
<dbReference type="Proteomes" id="UP000238573">
    <property type="component" value="Unassembled WGS sequence"/>
</dbReference>
<comment type="caution">
    <text evidence="1">The sequence shown here is derived from an EMBL/GenBank/DDBJ whole genome shotgun (WGS) entry which is preliminary data.</text>
</comment>
<evidence type="ECO:0000313" key="1">
    <source>
        <dbReference type="EMBL" id="PRT68799.1"/>
    </source>
</evidence>
<name>A0A2T0FYC1_STRAP</name>
<evidence type="ECO:0000313" key="2">
    <source>
        <dbReference type="Proteomes" id="UP000238573"/>
    </source>
</evidence>
<sequence>MNNYLKYEISSKFVEQKKITIKNYSRTSCLCKVVINYKLFKLIFLAPYEEEILIYDKEDDIKMIEITDLTESEDF</sequence>
<protein>
    <submittedName>
        <fullName evidence="1">Uncharacterized protein</fullName>
    </submittedName>
</protein>